<comment type="caution">
    <text evidence="2">The sequence shown here is derived from an EMBL/GenBank/DDBJ whole genome shotgun (WGS) entry which is preliminary data.</text>
</comment>
<sequence length="197" mass="23314">MEVEYRIKHLADDLNISSSAARKYYAMVEEQRSKKFERNRHGYVIFNQQDVALFRKMLEYRDKYEFKLQDAIKYAISAIDGEEASEEVVSNNDNPMDSLKFLSKEVHRLNNLLESQQEEASRREDMLLKIVQQQQESISRIENKLDEREETKQIAESSEDETEEAFEDQKELSLEDNDTQKEVPEKKKSFWVKLFGG</sequence>
<feature type="compositionally biased region" description="Basic and acidic residues" evidence="1">
    <location>
        <begin position="141"/>
        <end position="153"/>
    </location>
</feature>
<dbReference type="RefSeq" id="WP_094909078.1">
    <property type="nucleotide sequence ID" value="NZ_BJUN01000029.1"/>
</dbReference>
<evidence type="ECO:0000313" key="2">
    <source>
        <dbReference type="EMBL" id="GEK60101.1"/>
    </source>
</evidence>
<evidence type="ECO:0000256" key="1">
    <source>
        <dbReference type="SAM" id="MobiDB-lite"/>
    </source>
</evidence>
<proteinExistence type="predicted"/>
<dbReference type="Proteomes" id="UP000321051">
    <property type="component" value="Unassembled WGS sequence"/>
</dbReference>
<name>A0A510YBU7_MARHA</name>
<accession>A0A510YBU7</accession>
<feature type="compositionally biased region" description="Acidic residues" evidence="1">
    <location>
        <begin position="157"/>
        <end position="166"/>
    </location>
</feature>
<keyword evidence="3" id="KW-1185">Reference proteome</keyword>
<feature type="compositionally biased region" description="Basic and acidic residues" evidence="1">
    <location>
        <begin position="167"/>
        <end position="183"/>
    </location>
</feature>
<evidence type="ECO:0000313" key="3">
    <source>
        <dbReference type="Proteomes" id="UP000321051"/>
    </source>
</evidence>
<dbReference type="EMBL" id="BJUN01000029">
    <property type="protein sequence ID" value="GEK60101.1"/>
    <property type="molecule type" value="Genomic_DNA"/>
</dbReference>
<protein>
    <recommendedName>
        <fullName evidence="4">HTH merR-type domain-containing protein</fullName>
    </recommendedName>
</protein>
<organism evidence="2 3">
    <name type="scientific">Marinococcus halophilus</name>
    <dbReference type="NCBI Taxonomy" id="1371"/>
    <lineage>
        <taxon>Bacteria</taxon>
        <taxon>Bacillati</taxon>
        <taxon>Bacillota</taxon>
        <taxon>Bacilli</taxon>
        <taxon>Bacillales</taxon>
        <taxon>Bacillaceae</taxon>
        <taxon>Marinococcus</taxon>
    </lineage>
</organism>
<feature type="region of interest" description="Disordered" evidence="1">
    <location>
        <begin position="141"/>
        <end position="183"/>
    </location>
</feature>
<gene>
    <name evidence="2" type="ORF">MHA01_30060</name>
</gene>
<evidence type="ECO:0008006" key="4">
    <source>
        <dbReference type="Google" id="ProtNLM"/>
    </source>
</evidence>
<dbReference type="AlphaFoldDB" id="A0A510YBU7"/>
<reference evidence="2 3" key="1">
    <citation type="submission" date="2019-07" db="EMBL/GenBank/DDBJ databases">
        <title>Whole genome shotgun sequence of Marinococcus halophilus NBRC 102359.</title>
        <authorList>
            <person name="Hosoyama A."/>
            <person name="Uohara A."/>
            <person name="Ohji S."/>
            <person name="Ichikawa N."/>
        </authorList>
    </citation>
    <scope>NUCLEOTIDE SEQUENCE [LARGE SCALE GENOMIC DNA]</scope>
    <source>
        <strain evidence="2 3">NBRC 102359</strain>
    </source>
</reference>
<dbReference type="Gene3D" id="1.10.1660.10">
    <property type="match status" value="1"/>
</dbReference>